<reference evidence="1" key="1">
    <citation type="journal article" date="2021" name="Proc. Natl. Acad. Sci. U.S.A.">
        <title>A Catalog of Tens of Thousands of Viruses from Human Metagenomes Reveals Hidden Associations with Chronic Diseases.</title>
        <authorList>
            <person name="Tisza M.J."/>
            <person name="Buck C.B."/>
        </authorList>
    </citation>
    <scope>NUCLEOTIDE SEQUENCE</scope>
    <source>
        <strain evidence="1">Ct3wi9</strain>
    </source>
</reference>
<accession>A0A8S5MW66</accession>
<proteinExistence type="predicted"/>
<organism evidence="1">
    <name type="scientific">Myoviridae sp. ct3wi9</name>
    <dbReference type="NCBI Taxonomy" id="2826610"/>
    <lineage>
        <taxon>Viruses</taxon>
        <taxon>Duplodnaviria</taxon>
        <taxon>Heunggongvirae</taxon>
        <taxon>Uroviricota</taxon>
        <taxon>Caudoviricetes</taxon>
    </lineage>
</organism>
<evidence type="ECO:0000313" key="1">
    <source>
        <dbReference type="EMBL" id="DAD86645.1"/>
    </source>
</evidence>
<sequence length="35" mass="4029">MSDTSCLICGHRLQAMFSTFCLSKYGKMLTYSLYK</sequence>
<dbReference type="EMBL" id="BK015006">
    <property type="protein sequence ID" value="DAD86645.1"/>
    <property type="molecule type" value="Genomic_DNA"/>
</dbReference>
<protein>
    <submittedName>
        <fullName evidence="1">Rad50 zinc hook motif</fullName>
    </submittedName>
</protein>
<name>A0A8S5MW66_9CAUD</name>